<feature type="domain" description="HTH arsR-type" evidence="2">
    <location>
        <begin position="23"/>
        <end position="118"/>
    </location>
</feature>
<dbReference type="EMBL" id="JAYMRR010000004">
    <property type="protein sequence ID" value="MFB8748864.1"/>
    <property type="molecule type" value="Genomic_DNA"/>
</dbReference>
<dbReference type="InterPro" id="IPR011991">
    <property type="entry name" value="ArsR-like_HTH"/>
</dbReference>
<feature type="region of interest" description="Disordered" evidence="1">
    <location>
        <begin position="1"/>
        <end position="20"/>
    </location>
</feature>
<dbReference type="PRINTS" id="PR00778">
    <property type="entry name" value="HTHARSR"/>
</dbReference>
<dbReference type="PROSITE" id="PS50987">
    <property type="entry name" value="HTH_ARSR_2"/>
    <property type="match status" value="1"/>
</dbReference>
<evidence type="ECO:0000259" key="2">
    <source>
        <dbReference type="PROSITE" id="PS50987"/>
    </source>
</evidence>
<name>A0ABV5D824_9ACTN</name>
<dbReference type="RefSeq" id="WP_376718509.1">
    <property type="nucleotide sequence ID" value="NZ_JAYMRR010000004.1"/>
</dbReference>
<dbReference type="Proteomes" id="UP001585018">
    <property type="component" value="Unassembled WGS sequence"/>
</dbReference>
<dbReference type="Pfam" id="PF12840">
    <property type="entry name" value="HTH_20"/>
    <property type="match status" value="1"/>
</dbReference>
<evidence type="ECO:0000256" key="1">
    <source>
        <dbReference type="SAM" id="MobiDB-lite"/>
    </source>
</evidence>
<dbReference type="InterPro" id="IPR052543">
    <property type="entry name" value="HTH_Metal-responsive_Reg"/>
</dbReference>
<comment type="caution">
    <text evidence="3">The sequence shown here is derived from an EMBL/GenBank/DDBJ whole genome shotgun (WGS) entry which is preliminary data.</text>
</comment>
<dbReference type="NCBIfam" id="NF033788">
    <property type="entry name" value="HTH_metalloreg"/>
    <property type="match status" value="1"/>
</dbReference>
<keyword evidence="4" id="KW-1185">Reference proteome</keyword>
<sequence length="284" mass="30324">MSKTDRDRAPATTVTGVLGSPAEPVKRQTDIARAAALIADPSRARILKCLADGRALPANALADEAGIGAATASAHLAKLVEGALLTVERRGRHRFYRLAGPDVSAALECLALIAPPLPITSLKQSNRAVALHRGRSCYDHLAGRLGVALMHGLLKRGILTGHDGVHRPDEAVCDRPASYGHDVRYHLTPAGRTTLAELGIDADRLPPRRPAIRYCVDWSEHQHHLAGGLGAVLTARLFELDWVRWGRSPRVVDLTDTGAQGLERTLGVVVADDTVRARGPVSPA</sequence>
<dbReference type="Gene3D" id="1.10.10.10">
    <property type="entry name" value="Winged helix-like DNA-binding domain superfamily/Winged helix DNA-binding domain"/>
    <property type="match status" value="1"/>
</dbReference>
<evidence type="ECO:0000313" key="3">
    <source>
        <dbReference type="EMBL" id="MFB8748864.1"/>
    </source>
</evidence>
<accession>A0ABV5D824</accession>
<dbReference type="PANTHER" id="PTHR39168:SF1">
    <property type="entry name" value="TRANSCRIPTIONAL REGULATORY PROTEIN"/>
    <property type="match status" value="1"/>
</dbReference>
<organism evidence="3 4">
    <name type="scientific">Streptomyces parvulus</name>
    <dbReference type="NCBI Taxonomy" id="146923"/>
    <lineage>
        <taxon>Bacteria</taxon>
        <taxon>Bacillati</taxon>
        <taxon>Actinomycetota</taxon>
        <taxon>Actinomycetes</taxon>
        <taxon>Kitasatosporales</taxon>
        <taxon>Streptomycetaceae</taxon>
        <taxon>Streptomyces</taxon>
    </lineage>
</organism>
<dbReference type="PANTHER" id="PTHR39168">
    <property type="entry name" value="TRANSCRIPTIONAL REGULATOR-RELATED"/>
    <property type="match status" value="1"/>
</dbReference>
<gene>
    <name evidence="3" type="ORF">VSS30_08590</name>
</gene>
<dbReference type="InterPro" id="IPR036388">
    <property type="entry name" value="WH-like_DNA-bd_sf"/>
</dbReference>
<proteinExistence type="predicted"/>
<dbReference type="CDD" id="cd00090">
    <property type="entry name" value="HTH_ARSR"/>
    <property type="match status" value="1"/>
</dbReference>
<dbReference type="InterPro" id="IPR001845">
    <property type="entry name" value="HTH_ArsR_DNA-bd_dom"/>
</dbReference>
<reference evidence="3 4" key="1">
    <citation type="submission" date="2024-01" db="EMBL/GenBank/DDBJ databases">
        <title>Genome mining of biosynthetic gene clusters to explore secondary metabolites of Streptomyces sp.</title>
        <authorList>
            <person name="Baig A."/>
            <person name="Ajitkumar Shintre N."/>
            <person name="Kumar H."/>
            <person name="Anbarasu A."/>
            <person name="Ramaiah S."/>
        </authorList>
    </citation>
    <scope>NUCLEOTIDE SEQUENCE [LARGE SCALE GENOMIC DNA]</scope>
    <source>
        <strain evidence="3 4">A03</strain>
    </source>
</reference>
<dbReference type="InterPro" id="IPR036390">
    <property type="entry name" value="WH_DNA-bd_sf"/>
</dbReference>
<protein>
    <submittedName>
        <fullName evidence="3">Metalloregulator ArsR/SmtB family transcription factor</fullName>
    </submittedName>
</protein>
<dbReference type="SUPFAM" id="SSF46785">
    <property type="entry name" value="Winged helix' DNA-binding domain"/>
    <property type="match status" value="1"/>
</dbReference>
<evidence type="ECO:0000313" key="4">
    <source>
        <dbReference type="Proteomes" id="UP001585018"/>
    </source>
</evidence>
<dbReference type="SMART" id="SM00418">
    <property type="entry name" value="HTH_ARSR"/>
    <property type="match status" value="1"/>
</dbReference>